<dbReference type="AlphaFoldDB" id="A0A4S2N6K3"/>
<gene>
    <name evidence="8" type="ORF">EX30DRAFT_325858</name>
</gene>
<evidence type="ECO:0000256" key="7">
    <source>
        <dbReference type="SAM" id="MobiDB-lite"/>
    </source>
</evidence>
<keyword evidence="2 6" id="KW-0256">Endoplasmic reticulum</keyword>
<evidence type="ECO:0000256" key="4">
    <source>
        <dbReference type="ARBA" id="ARBA00023136"/>
    </source>
</evidence>
<proteinExistence type="inferred from homology"/>
<feature type="transmembrane region" description="Helical" evidence="6">
    <location>
        <begin position="80"/>
        <end position="101"/>
    </location>
</feature>
<dbReference type="GO" id="GO:0033116">
    <property type="term" value="C:endoplasmic reticulum-Golgi intermediate compartment membrane"/>
    <property type="evidence" value="ECO:0007669"/>
    <property type="project" value="UniProtKB-SubCell"/>
</dbReference>
<dbReference type="OrthoDB" id="160405at2759"/>
<evidence type="ECO:0000256" key="1">
    <source>
        <dbReference type="ARBA" id="ARBA00022692"/>
    </source>
</evidence>
<evidence type="ECO:0000256" key="5">
    <source>
        <dbReference type="ARBA" id="ARBA00023329"/>
    </source>
</evidence>
<evidence type="ECO:0000256" key="6">
    <source>
        <dbReference type="HAMAP-Rule" id="MF_03058"/>
    </source>
</evidence>
<feature type="short sequence motif" description="Prevents secretion from ER" evidence="6">
    <location>
        <begin position="112"/>
        <end position="115"/>
    </location>
</feature>
<dbReference type="HAMAP" id="MF_03058">
    <property type="entry name" value="VMA21"/>
    <property type="match status" value="1"/>
</dbReference>
<organism evidence="8 9">
    <name type="scientific">Ascodesmis nigricans</name>
    <dbReference type="NCBI Taxonomy" id="341454"/>
    <lineage>
        <taxon>Eukaryota</taxon>
        <taxon>Fungi</taxon>
        <taxon>Dikarya</taxon>
        <taxon>Ascomycota</taxon>
        <taxon>Pezizomycotina</taxon>
        <taxon>Pezizomycetes</taxon>
        <taxon>Pezizales</taxon>
        <taxon>Ascodesmidaceae</taxon>
        <taxon>Ascodesmis</taxon>
    </lineage>
</organism>
<keyword evidence="1 6" id="KW-0812">Transmembrane</keyword>
<dbReference type="FunCoup" id="A0A4S2N6K3">
    <property type="interactions" value="48"/>
</dbReference>
<dbReference type="GO" id="GO:0012507">
    <property type="term" value="C:ER to Golgi transport vesicle membrane"/>
    <property type="evidence" value="ECO:0007669"/>
    <property type="project" value="UniProtKB-SubCell"/>
</dbReference>
<dbReference type="InterPro" id="IPR019013">
    <property type="entry name" value="Vma21"/>
</dbReference>
<dbReference type="GO" id="GO:0070072">
    <property type="term" value="P:vacuolar proton-transporting V-type ATPase complex assembly"/>
    <property type="evidence" value="ECO:0007669"/>
    <property type="project" value="UniProtKB-UniRule"/>
</dbReference>
<evidence type="ECO:0000313" key="9">
    <source>
        <dbReference type="Proteomes" id="UP000298138"/>
    </source>
</evidence>
<dbReference type="GO" id="GO:0005789">
    <property type="term" value="C:endoplasmic reticulum membrane"/>
    <property type="evidence" value="ECO:0007669"/>
    <property type="project" value="UniProtKB-SubCell"/>
</dbReference>
<dbReference type="InParanoid" id="A0A4S2N6K3"/>
<accession>A0A4S2N6K3</accession>
<keyword evidence="3 6" id="KW-1133">Transmembrane helix</keyword>
<dbReference type="Proteomes" id="UP000298138">
    <property type="component" value="Unassembled WGS sequence"/>
</dbReference>
<sequence length="115" mass="11952">MAARRNVKTAQDALQKEGASSPVEGKPKMVTKQPKTTGAAQTVPSSVVAKLLFFTFAMISGPLASYYVSNTMIFPGNSTAAAAIAAVVANVVLIGYILAAISEDDTDQTEGKKSQ</sequence>
<dbReference type="STRING" id="341454.A0A4S2N6K3"/>
<keyword evidence="5 6" id="KW-0968">Cytoplasmic vesicle</keyword>
<dbReference type="EMBL" id="ML220112">
    <property type="protein sequence ID" value="TGZ84959.1"/>
    <property type="molecule type" value="Genomic_DNA"/>
</dbReference>
<evidence type="ECO:0000256" key="3">
    <source>
        <dbReference type="ARBA" id="ARBA00022989"/>
    </source>
</evidence>
<dbReference type="PANTHER" id="PTHR31792:SF3">
    <property type="entry name" value="VACUOLAR ATPASE ASSEMBLY INTEGRAL MEMBRANE PROTEIN VMA21"/>
    <property type="match status" value="1"/>
</dbReference>
<feature type="region of interest" description="Disordered" evidence="7">
    <location>
        <begin position="1"/>
        <end position="41"/>
    </location>
</feature>
<comment type="subcellular location">
    <subcellularLocation>
        <location evidence="6">Endoplasmic reticulum membrane</location>
        <topology evidence="6">Multi-pass membrane protein</topology>
    </subcellularLocation>
    <subcellularLocation>
        <location evidence="6">Endoplasmic reticulum-Golgi intermediate compartment membrane</location>
        <topology evidence="6">Multi-pass membrane protein</topology>
    </subcellularLocation>
    <subcellularLocation>
        <location evidence="6">Cytoplasmic vesicle</location>
        <location evidence="6">COPII-coated vesicle membrane</location>
        <topology evidence="6">Multi-pass membrane protein</topology>
    </subcellularLocation>
</comment>
<name>A0A4S2N6K3_9PEZI</name>
<evidence type="ECO:0000313" key="8">
    <source>
        <dbReference type="EMBL" id="TGZ84959.1"/>
    </source>
</evidence>
<feature type="transmembrane region" description="Helical" evidence="6">
    <location>
        <begin position="47"/>
        <end position="68"/>
    </location>
</feature>
<reference evidence="8 9" key="1">
    <citation type="submission" date="2019-04" db="EMBL/GenBank/DDBJ databases">
        <title>Comparative genomics and transcriptomics to analyze fruiting body development in filamentous ascomycetes.</title>
        <authorList>
            <consortium name="DOE Joint Genome Institute"/>
            <person name="Lutkenhaus R."/>
            <person name="Traeger S."/>
            <person name="Breuer J."/>
            <person name="Kuo A."/>
            <person name="Lipzen A."/>
            <person name="Pangilinan J."/>
            <person name="Dilworth D."/>
            <person name="Sandor L."/>
            <person name="Poggeler S."/>
            <person name="Barry K."/>
            <person name="Grigoriev I.V."/>
            <person name="Nowrousian M."/>
        </authorList>
    </citation>
    <scope>NUCLEOTIDE SEQUENCE [LARGE SCALE GENOMIC DNA]</scope>
    <source>
        <strain evidence="8 9">CBS 389.68</strain>
    </source>
</reference>
<comment type="similarity">
    <text evidence="6">Belongs to the VMA21 family.</text>
</comment>
<protein>
    <submittedName>
        <fullName evidence="8">Uncharacterized protein</fullName>
    </submittedName>
</protein>
<comment type="function">
    <text evidence="6">Required for the assembly of the V0 complex of the vacuolar ATPase (V-ATPase) in the endoplasmic reticulum.</text>
</comment>
<keyword evidence="9" id="KW-1185">Reference proteome</keyword>
<dbReference type="Pfam" id="PF09446">
    <property type="entry name" value="VMA21"/>
    <property type="match status" value="1"/>
</dbReference>
<keyword evidence="4 6" id="KW-0472">Membrane</keyword>
<dbReference type="PANTHER" id="PTHR31792">
    <property type="entry name" value="VACUOLAR ATPASE ASSEMBLY INTEGRAL MEMBRANE PROTEIN VMA21"/>
    <property type="match status" value="1"/>
</dbReference>
<evidence type="ECO:0000256" key="2">
    <source>
        <dbReference type="ARBA" id="ARBA00022824"/>
    </source>
</evidence>